<sequence>MSCHEGPGPLTAPDPTDPAAPTAPRVVLLGNPNVGKSTLFNTLVGAHQRVMNAPGTTVELHEGTWHTPAGQLRIVDLPGTYSLLARSADEQVAADAALANDRDVVVVTLEAAALPRALYLLGQLLAQRPDGPVVVALTMVDVARDRGITPDPARLERALGLPVVAVDPRRRAGTRDLETRLTAPATVAGGTAALPPARPASPDADDVFAWVTGVLAELDLPEDATATTISDRVDRVLLNPWIGLPVFGAVMWLVFQLATTIAGPVMDATESVFAALGTWILGWLPGPAWVGSFLVDGVLVGFGVVASFVPLLALVFGAIALLEDSGYLARAAFVADRAMQAIGLDGRAMLPLVIGFGCNVPALTATKTLPHARSRLLVGLLIPLTSCPARLTVLLLIASSVFPEHTATAVLGMYAGSIVLVVGAGLVLRRTLFRDLPREGLVLALPAYQRPRPLMLLRAIGTRSLSFVRKAGIVIVTTLAVVWVLLAIPVTPGHTLADVPIEDSAYGAAAHAIAPALEPAGFGDWHFSAALATGFVAKEVVVGSFAQTYSLTEPDDPTQAGDLGAQLRTTLDRTSGGHAGAAALAFLVFMVTYTPCLATLAEQRRLFGWRWTLGAAGAQIATAWLLAVLVFQVGRLL</sequence>
<keyword evidence="2" id="KW-1133">Transmembrane helix</keyword>
<dbReference type="PROSITE" id="PS51711">
    <property type="entry name" value="G_FEOB"/>
    <property type="match status" value="1"/>
</dbReference>
<dbReference type="InterPro" id="IPR011640">
    <property type="entry name" value="Fe2_transport_prot_B_C"/>
</dbReference>
<dbReference type="Pfam" id="PF07664">
    <property type="entry name" value="FeoB_C"/>
    <property type="match status" value="1"/>
</dbReference>
<dbReference type="GO" id="GO:0005886">
    <property type="term" value="C:plasma membrane"/>
    <property type="evidence" value="ECO:0007669"/>
    <property type="project" value="TreeGrafter"/>
</dbReference>
<evidence type="ECO:0000313" key="4">
    <source>
        <dbReference type="EMBL" id="ROR96428.1"/>
    </source>
</evidence>
<feature type="transmembrane region" description="Helical" evidence="2">
    <location>
        <begin position="272"/>
        <end position="292"/>
    </location>
</feature>
<dbReference type="Pfam" id="PF02421">
    <property type="entry name" value="FeoB_N"/>
    <property type="match status" value="1"/>
</dbReference>
<feature type="domain" description="FeoB-type G" evidence="3">
    <location>
        <begin position="23"/>
        <end position="187"/>
    </location>
</feature>
<dbReference type="InterPro" id="IPR011642">
    <property type="entry name" value="Gate_dom"/>
</dbReference>
<dbReference type="PANTHER" id="PTHR43185:SF1">
    <property type="entry name" value="FE(2+) TRANSPORTER FEOB"/>
    <property type="match status" value="1"/>
</dbReference>
<feature type="transmembrane region" description="Helical" evidence="2">
    <location>
        <begin position="298"/>
        <end position="322"/>
    </location>
</feature>
<dbReference type="Proteomes" id="UP000275356">
    <property type="component" value="Unassembled WGS sequence"/>
</dbReference>
<feature type="transmembrane region" description="Helical" evidence="2">
    <location>
        <begin position="376"/>
        <end position="402"/>
    </location>
</feature>
<dbReference type="OrthoDB" id="9809127at2"/>
<dbReference type="EMBL" id="RKHQ01000001">
    <property type="protein sequence ID" value="ROR96428.1"/>
    <property type="molecule type" value="Genomic_DNA"/>
</dbReference>
<dbReference type="GO" id="GO:0005525">
    <property type="term" value="F:GTP binding"/>
    <property type="evidence" value="ECO:0007669"/>
    <property type="project" value="InterPro"/>
</dbReference>
<feature type="transmembrane region" description="Helical" evidence="2">
    <location>
        <begin position="579"/>
        <end position="601"/>
    </location>
</feature>
<dbReference type="SUPFAM" id="SSF52540">
    <property type="entry name" value="P-loop containing nucleoside triphosphate hydrolases"/>
    <property type="match status" value="1"/>
</dbReference>
<organism evidence="4 5">
    <name type="scientific">Salana multivorans</name>
    <dbReference type="NCBI Taxonomy" id="120377"/>
    <lineage>
        <taxon>Bacteria</taxon>
        <taxon>Bacillati</taxon>
        <taxon>Actinomycetota</taxon>
        <taxon>Actinomycetes</taxon>
        <taxon>Micrococcales</taxon>
        <taxon>Beutenbergiaceae</taxon>
        <taxon>Salana</taxon>
    </lineage>
</organism>
<comment type="caution">
    <text evidence="4">The sequence shown here is derived from an EMBL/GenBank/DDBJ whole genome shotgun (WGS) entry which is preliminary data.</text>
</comment>
<feature type="transmembrane region" description="Helical" evidence="2">
    <location>
        <begin position="471"/>
        <end position="490"/>
    </location>
</feature>
<gene>
    <name evidence="4" type="ORF">EDD28_1012</name>
</gene>
<dbReference type="Pfam" id="PF07670">
    <property type="entry name" value="Gate"/>
    <property type="match status" value="2"/>
</dbReference>
<accession>A0A3N2D9X3</accession>
<dbReference type="InterPro" id="IPR030389">
    <property type="entry name" value="G_FEOB_dom"/>
</dbReference>
<feature type="region of interest" description="Disordered" evidence="1">
    <location>
        <begin position="1"/>
        <end position="24"/>
    </location>
</feature>
<proteinExistence type="predicted"/>
<evidence type="ECO:0000259" key="3">
    <source>
        <dbReference type="PROSITE" id="PS51711"/>
    </source>
</evidence>
<dbReference type="InterPro" id="IPR050860">
    <property type="entry name" value="FeoB_GTPase"/>
</dbReference>
<name>A0A3N2D9X3_9MICO</name>
<evidence type="ECO:0000313" key="5">
    <source>
        <dbReference type="Proteomes" id="UP000275356"/>
    </source>
</evidence>
<keyword evidence="5" id="KW-1185">Reference proteome</keyword>
<evidence type="ECO:0000256" key="1">
    <source>
        <dbReference type="SAM" id="MobiDB-lite"/>
    </source>
</evidence>
<keyword evidence="2" id="KW-0472">Membrane</keyword>
<feature type="transmembrane region" description="Helical" evidence="2">
    <location>
        <begin position="241"/>
        <end position="265"/>
    </location>
</feature>
<dbReference type="AlphaFoldDB" id="A0A3N2D9X3"/>
<protein>
    <submittedName>
        <fullName evidence="4">Ferrous iron transport protein B</fullName>
    </submittedName>
</protein>
<dbReference type="InterPro" id="IPR006073">
    <property type="entry name" value="GTP-bd"/>
</dbReference>
<feature type="transmembrane region" description="Helical" evidence="2">
    <location>
        <begin position="408"/>
        <end position="428"/>
    </location>
</feature>
<dbReference type="PANTHER" id="PTHR43185">
    <property type="entry name" value="FERROUS IRON TRANSPORT PROTEIN B"/>
    <property type="match status" value="1"/>
</dbReference>
<dbReference type="RefSeq" id="WP_123738610.1">
    <property type="nucleotide sequence ID" value="NZ_RKHQ01000001.1"/>
</dbReference>
<dbReference type="GO" id="GO:0015093">
    <property type="term" value="F:ferrous iron transmembrane transporter activity"/>
    <property type="evidence" value="ECO:0007669"/>
    <property type="project" value="InterPro"/>
</dbReference>
<dbReference type="PRINTS" id="PR00326">
    <property type="entry name" value="GTP1OBG"/>
</dbReference>
<evidence type="ECO:0000256" key="2">
    <source>
        <dbReference type="SAM" id="Phobius"/>
    </source>
</evidence>
<dbReference type="Gene3D" id="3.40.50.300">
    <property type="entry name" value="P-loop containing nucleotide triphosphate hydrolases"/>
    <property type="match status" value="1"/>
</dbReference>
<dbReference type="InterPro" id="IPR027417">
    <property type="entry name" value="P-loop_NTPase"/>
</dbReference>
<feature type="transmembrane region" description="Helical" evidence="2">
    <location>
        <begin position="613"/>
        <end position="634"/>
    </location>
</feature>
<keyword evidence="2" id="KW-0812">Transmembrane</keyword>
<reference evidence="4 5" key="1">
    <citation type="submission" date="2018-11" db="EMBL/GenBank/DDBJ databases">
        <title>Sequencing the genomes of 1000 actinobacteria strains.</title>
        <authorList>
            <person name="Klenk H.-P."/>
        </authorList>
    </citation>
    <scope>NUCLEOTIDE SEQUENCE [LARGE SCALE GENOMIC DNA]</scope>
    <source>
        <strain evidence="4 5">DSM 13521</strain>
    </source>
</reference>